<name>A0A0J9CUW1_SPHYA</name>
<evidence type="ECO:0000256" key="1">
    <source>
        <dbReference type="ARBA" id="ARBA00005187"/>
    </source>
</evidence>
<feature type="domain" description="Asparagine synthetase" evidence="4">
    <location>
        <begin position="219"/>
        <end position="576"/>
    </location>
</feature>
<evidence type="ECO:0000256" key="3">
    <source>
        <dbReference type="ARBA" id="ARBA00048741"/>
    </source>
</evidence>
<dbReference type="PANTHER" id="PTHR43284">
    <property type="entry name" value="ASPARAGINE SYNTHETASE (GLUTAMINE-HYDROLYZING)"/>
    <property type="match status" value="1"/>
</dbReference>
<dbReference type="InterPro" id="IPR029055">
    <property type="entry name" value="Ntn_hydrolases_N"/>
</dbReference>
<dbReference type="InterPro" id="IPR001962">
    <property type="entry name" value="Asn_synthase"/>
</dbReference>
<dbReference type="SUPFAM" id="SSF56235">
    <property type="entry name" value="N-terminal nucleophile aminohydrolases (Ntn hydrolases)"/>
    <property type="match status" value="1"/>
</dbReference>
<dbReference type="PANTHER" id="PTHR43284:SF1">
    <property type="entry name" value="ASPARAGINE SYNTHETASE"/>
    <property type="match status" value="1"/>
</dbReference>
<dbReference type="GO" id="GO:0006529">
    <property type="term" value="P:asparagine biosynthetic process"/>
    <property type="evidence" value="ECO:0007669"/>
    <property type="project" value="InterPro"/>
</dbReference>
<dbReference type="GO" id="GO:0004066">
    <property type="term" value="F:asparagine synthase (glutamine-hydrolyzing) activity"/>
    <property type="evidence" value="ECO:0007669"/>
    <property type="project" value="UniProtKB-EC"/>
</dbReference>
<dbReference type="InterPro" id="IPR051786">
    <property type="entry name" value="ASN_synthetase/amidase"/>
</dbReference>
<dbReference type="GO" id="GO:0005829">
    <property type="term" value="C:cytosol"/>
    <property type="evidence" value="ECO:0007669"/>
    <property type="project" value="TreeGrafter"/>
</dbReference>
<dbReference type="Pfam" id="PF00733">
    <property type="entry name" value="Asn_synthase"/>
    <property type="match status" value="1"/>
</dbReference>
<comment type="pathway">
    <text evidence="1">Amino-acid biosynthesis; L-asparagine biosynthesis; L-asparagine from L-aspartate (L-Gln route): step 1/1.</text>
</comment>
<reference evidence="5 6" key="1">
    <citation type="submission" date="2017-04" db="EMBL/GenBank/DDBJ databases">
        <title>Characterization, genome and methylation analysis of a phthalic acid esters degrading strain Sphingobium yanoikuyae SHJ.</title>
        <authorList>
            <person name="Feng L."/>
        </authorList>
    </citation>
    <scope>NUCLEOTIDE SEQUENCE [LARGE SCALE GENOMIC DNA]</scope>
    <source>
        <strain evidence="5 6">SHJ</strain>
    </source>
</reference>
<protein>
    <recommendedName>
        <fullName evidence="2">asparagine synthase (glutamine-hydrolyzing)</fullName>
        <ecNumber evidence="2">6.3.5.4</ecNumber>
    </recommendedName>
</protein>
<evidence type="ECO:0000259" key="4">
    <source>
        <dbReference type="Pfam" id="PF00733"/>
    </source>
</evidence>
<dbReference type="EMBL" id="CP020925">
    <property type="protein sequence ID" value="ATP17559.1"/>
    <property type="molecule type" value="Genomic_DNA"/>
</dbReference>
<dbReference type="InterPro" id="IPR014729">
    <property type="entry name" value="Rossmann-like_a/b/a_fold"/>
</dbReference>
<sequence>MMLGAYLGVVTLERDRPAPARTAVDAVAERLGLAPCAVSSAHALFAAGPTQSIGGVPADIHIVGPAFSRVPGGSPFIGVIDSNAAPAAFLEAIEARWGAFVAWTGIEGADAVCIYRDPSARCPCYYRRWGSELVIASHLPFIEALTGRADAIDWPVVEDELLYPDLVGRESALVGIKEVLPGEILHIGPEGVYHHALWSPAKFIDAAALPSFAQAQDEVARAVDSACHHWSRQFGPVALTLSGGLDSSVLAAALPGLRHAITLVSGTGSGDERAFASEVCRHLDLQSHQLDLSPADVALSASSAAQRPRPSTRAFTQSLVKHGSAVAHEVGARAIAYGSGGDNVFCFLRSATPASDRMAAHGLGAEYWRTVKEVAAVTECSPFLIARRSLQKHVRRRRAWTWPRDERLLAPALLDARIEHPPHPWINEFADLPVGKREHVAAIMRGLALVDYLDGADGLPVIYPLLSQPVMEACLRQPTWLSYEDGMNRAIARRAYAPKLPAKIVQRASKGGFTSLVRSLYLGNLASIRAMLLEGELCAREILDRRALEASLATTPDAGDHLYVRIMRFVDVEAWLAARRG</sequence>
<evidence type="ECO:0000313" key="6">
    <source>
        <dbReference type="Proteomes" id="UP000037029"/>
    </source>
</evidence>
<comment type="catalytic activity">
    <reaction evidence="3">
        <text>L-aspartate + L-glutamine + ATP + H2O = L-asparagine + L-glutamate + AMP + diphosphate + H(+)</text>
        <dbReference type="Rhea" id="RHEA:12228"/>
        <dbReference type="ChEBI" id="CHEBI:15377"/>
        <dbReference type="ChEBI" id="CHEBI:15378"/>
        <dbReference type="ChEBI" id="CHEBI:29985"/>
        <dbReference type="ChEBI" id="CHEBI:29991"/>
        <dbReference type="ChEBI" id="CHEBI:30616"/>
        <dbReference type="ChEBI" id="CHEBI:33019"/>
        <dbReference type="ChEBI" id="CHEBI:58048"/>
        <dbReference type="ChEBI" id="CHEBI:58359"/>
        <dbReference type="ChEBI" id="CHEBI:456215"/>
        <dbReference type="EC" id="6.3.5.4"/>
    </reaction>
</comment>
<dbReference type="AlphaFoldDB" id="A0A0J9CUW1"/>
<gene>
    <name evidence="5" type="ORF">BV87_03585</name>
</gene>
<dbReference type="Gene3D" id="3.60.20.10">
    <property type="entry name" value="Glutamine Phosphoribosylpyrophosphate, subunit 1, domain 1"/>
    <property type="match status" value="1"/>
</dbReference>
<proteinExistence type="predicted"/>
<evidence type="ECO:0000256" key="2">
    <source>
        <dbReference type="ARBA" id="ARBA00012737"/>
    </source>
</evidence>
<dbReference type="EC" id="6.3.5.4" evidence="2"/>
<dbReference type="Gene3D" id="3.40.50.620">
    <property type="entry name" value="HUPs"/>
    <property type="match status" value="2"/>
</dbReference>
<accession>A0A0J9CUW1</accession>
<organism evidence="5 6">
    <name type="scientific">Sphingobium yanoikuyae</name>
    <name type="common">Sphingomonas yanoikuyae</name>
    <dbReference type="NCBI Taxonomy" id="13690"/>
    <lineage>
        <taxon>Bacteria</taxon>
        <taxon>Pseudomonadati</taxon>
        <taxon>Pseudomonadota</taxon>
        <taxon>Alphaproteobacteria</taxon>
        <taxon>Sphingomonadales</taxon>
        <taxon>Sphingomonadaceae</taxon>
        <taxon>Sphingobium</taxon>
    </lineage>
</organism>
<dbReference type="SUPFAM" id="SSF52402">
    <property type="entry name" value="Adenine nucleotide alpha hydrolases-like"/>
    <property type="match status" value="1"/>
</dbReference>
<evidence type="ECO:0000313" key="5">
    <source>
        <dbReference type="EMBL" id="ATP17559.1"/>
    </source>
</evidence>
<dbReference type="Proteomes" id="UP000037029">
    <property type="component" value="Chromosome"/>
</dbReference>